<keyword evidence="9" id="KW-1185">Reference proteome</keyword>
<dbReference type="InterPro" id="IPR000740">
    <property type="entry name" value="GrpE"/>
</dbReference>
<dbReference type="GO" id="GO:0042803">
    <property type="term" value="F:protein homodimerization activity"/>
    <property type="evidence" value="ECO:0007669"/>
    <property type="project" value="InterPro"/>
</dbReference>
<feature type="compositionally biased region" description="Acidic residues" evidence="7">
    <location>
        <begin position="1"/>
        <end position="16"/>
    </location>
</feature>
<evidence type="ECO:0000256" key="1">
    <source>
        <dbReference type="ARBA" id="ARBA00009054"/>
    </source>
</evidence>
<sequence length="169" mass="18816">MTEQPDEYGVDSESTMDSERTVAELEDRWRRALADLDNLRKRYARELDRERADERGRVALAWLPVLDNLELALDHVQRDLSHDAGTLAQGLLAVRDQAIVVLSGLGYERYDETGVPFDPVRHEAVVARTEDKLPPGTVLEVLRAGYGDGKRQLRPAAVVVSAAPADQAE</sequence>
<comment type="subunit">
    <text evidence="3">Homodimer.</text>
</comment>
<evidence type="ECO:0000256" key="7">
    <source>
        <dbReference type="SAM" id="MobiDB-lite"/>
    </source>
</evidence>
<dbReference type="PROSITE" id="PS01071">
    <property type="entry name" value="GRPE"/>
    <property type="match status" value="1"/>
</dbReference>
<feature type="coiled-coil region" evidence="6">
    <location>
        <begin position="22"/>
        <end position="53"/>
    </location>
</feature>
<evidence type="ECO:0000256" key="4">
    <source>
        <dbReference type="RuleBase" id="RU000639"/>
    </source>
</evidence>
<keyword evidence="3" id="KW-0963">Cytoplasm</keyword>
<dbReference type="PANTHER" id="PTHR21237">
    <property type="entry name" value="GRPE PROTEIN"/>
    <property type="match status" value="1"/>
</dbReference>
<accession>A0A6F8XIZ2</accession>
<evidence type="ECO:0000256" key="3">
    <source>
        <dbReference type="HAMAP-Rule" id="MF_01151"/>
    </source>
</evidence>
<dbReference type="RefSeq" id="WP_197937801.1">
    <property type="nucleotide sequence ID" value="NZ_AP022870.1"/>
</dbReference>
<dbReference type="GO" id="GO:0000774">
    <property type="term" value="F:adenyl-nucleotide exchange factor activity"/>
    <property type="evidence" value="ECO:0007669"/>
    <property type="project" value="InterPro"/>
</dbReference>
<dbReference type="InterPro" id="IPR009012">
    <property type="entry name" value="GrpE_head"/>
</dbReference>
<evidence type="ECO:0000313" key="8">
    <source>
        <dbReference type="EMBL" id="BCB73780.1"/>
    </source>
</evidence>
<keyword evidence="3 4" id="KW-0346">Stress response</keyword>
<evidence type="ECO:0000256" key="5">
    <source>
        <dbReference type="RuleBase" id="RU004478"/>
    </source>
</evidence>
<evidence type="ECO:0000256" key="6">
    <source>
        <dbReference type="SAM" id="Coils"/>
    </source>
</evidence>
<proteinExistence type="inferred from homology"/>
<dbReference type="GO" id="GO:0051087">
    <property type="term" value="F:protein-folding chaperone binding"/>
    <property type="evidence" value="ECO:0007669"/>
    <property type="project" value="InterPro"/>
</dbReference>
<dbReference type="Gene3D" id="3.90.20.20">
    <property type="match status" value="1"/>
</dbReference>
<dbReference type="GO" id="GO:0051082">
    <property type="term" value="F:unfolded protein binding"/>
    <property type="evidence" value="ECO:0007669"/>
    <property type="project" value="TreeGrafter"/>
</dbReference>
<dbReference type="PRINTS" id="PR00773">
    <property type="entry name" value="GRPEPROTEIN"/>
</dbReference>
<evidence type="ECO:0000313" key="9">
    <source>
        <dbReference type="Proteomes" id="UP000502508"/>
    </source>
</evidence>
<dbReference type="SUPFAM" id="SSF58014">
    <property type="entry name" value="Coiled-coil domain of nucleotide exchange factor GrpE"/>
    <property type="match status" value="1"/>
</dbReference>
<organism evidence="8 9">
    <name type="scientific">Phytohabitans flavus</name>
    <dbReference type="NCBI Taxonomy" id="1076124"/>
    <lineage>
        <taxon>Bacteria</taxon>
        <taxon>Bacillati</taxon>
        <taxon>Actinomycetota</taxon>
        <taxon>Actinomycetes</taxon>
        <taxon>Micromonosporales</taxon>
        <taxon>Micromonosporaceae</taxon>
    </lineage>
</organism>
<dbReference type="GO" id="GO:0006457">
    <property type="term" value="P:protein folding"/>
    <property type="evidence" value="ECO:0007669"/>
    <property type="project" value="InterPro"/>
</dbReference>
<feature type="region of interest" description="Disordered" evidence="7">
    <location>
        <begin position="1"/>
        <end position="21"/>
    </location>
</feature>
<name>A0A6F8XIZ2_9ACTN</name>
<gene>
    <name evidence="8" type="primary">grpE_1</name>
    <name evidence="3" type="synonym">grpE</name>
    <name evidence="8" type="ORF">Pflav_001900</name>
</gene>
<dbReference type="KEGG" id="pfla:Pflav_001900"/>
<dbReference type="SUPFAM" id="SSF51064">
    <property type="entry name" value="Head domain of nucleotide exchange factor GrpE"/>
    <property type="match status" value="1"/>
</dbReference>
<dbReference type="EMBL" id="AP022870">
    <property type="protein sequence ID" value="BCB73780.1"/>
    <property type="molecule type" value="Genomic_DNA"/>
</dbReference>
<dbReference type="PANTHER" id="PTHR21237:SF23">
    <property type="entry name" value="GRPE PROTEIN HOMOLOG, MITOCHONDRIAL"/>
    <property type="match status" value="1"/>
</dbReference>
<dbReference type="HAMAP" id="MF_01151">
    <property type="entry name" value="GrpE"/>
    <property type="match status" value="1"/>
</dbReference>
<reference evidence="8 9" key="2">
    <citation type="submission" date="2020-03" db="EMBL/GenBank/DDBJ databases">
        <authorList>
            <person name="Ichikawa N."/>
            <person name="Kimura A."/>
            <person name="Kitahashi Y."/>
            <person name="Uohara A."/>
        </authorList>
    </citation>
    <scope>NUCLEOTIDE SEQUENCE [LARGE SCALE GENOMIC DNA]</scope>
    <source>
        <strain evidence="8 9">NBRC 107702</strain>
    </source>
</reference>
<evidence type="ECO:0000256" key="2">
    <source>
        <dbReference type="ARBA" id="ARBA00023186"/>
    </source>
</evidence>
<dbReference type="GO" id="GO:0005737">
    <property type="term" value="C:cytoplasm"/>
    <property type="evidence" value="ECO:0007669"/>
    <property type="project" value="UniProtKB-SubCell"/>
</dbReference>
<dbReference type="Pfam" id="PF01025">
    <property type="entry name" value="GrpE"/>
    <property type="match status" value="1"/>
</dbReference>
<comment type="subcellular location">
    <subcellularLocation>
        <location evidence="3">Cytoplasm</location>
    </subcellularLocation>
</comment>
<dbReference type="Proteomes" id="UP000502508">
    <property type="component" value="Chromosome"/>
</dbReference>
<keyword evidence="2 3" id="KW-0143">Chaperone</keyword>
<reference evidence="8 9" key="1">
    <citation type="submission" date="2020-03" db="EMBL/GenBank/DDBJ databases">
        <title>Whole genome shotgun sequence of Phytohabitans flavus NBRC 107702.</title>
        <authorList>
            <person name="Komaki H."/>
            <person name="Tamura T."/>
        </authorList>
    </citation>
    <scope>NUCLEOTIDE SEQUENCE [LARGE SCALE GENOMIC DNA]</scope>
    <source>
        <strain evidence="8 9">NBRC 107702</strain>
    </source>
</reference>
<dbReference type="Gene3D" id="2.30.22.10">
    <property type="entry name" value="Head domain of nucleotide exchange factor GrpE"/>
    <property type="match status" value="1"/>
</dbReference>
<dbReference type="InterPro" id="IPR013805">
    <property type="entry name" value="GrpE_CC"/>
</dbReference>
<dbReference type="CDD" id="cd00446">
    <property type="entry name" value="GrpE"/>
    <property type="match status" value="1"/>
</dbReference>
<dbReference type="AlphaFoldDB" id="A0A6F8XIZ2"/>
<comment type="similarity">
    <text evidence="1 3 5">Belongs to the GrpE family.</text>
</comment>
<keyword evidence="6" id="KW-0175">Coiled coil</keyword>
<protein>
    <recommendedName>
        <fullName evidence="3 4">Protein GrpE</fullName>
    </recommendedName>
    <alternativeName>
        <fullName evidence="3">HSP-70 cofactor</fullName>
    </alternativeName>
</protein>
<comment type="function">
    <text evidence="3 4">Participates actively in the response to hyperosmotic and heat shock by preventing the aggregation of stress-denatured proteins, in association with DnaK and GrpE. It is the nucleotide exchange factor for DnaK and may function as a thermosensor. Unfolded proteins bind initially to DnaJ; upon interaction with the DnaJ-bound protein, DnaK hydrolyzes its bound ATP, resulting in the formation of a stable complex. GrpE releases ADP from DnaK; ATP binding to DnaK triggers the release of the substrate protein, thus completing the reaction cycle. Several rounds of ATP-dependent interactions between DnaJ, DnaK and GrpE are required for fully efficient folding.</text>
</comment>